<evidence type="ECO:0000313" key="2">
    <source>
        <dbReference type="EMBL" id="PCS23209.1"/>
    </source>
</evidence>
<evidence type="ECO:0000313" key="3">
    <source>
        <dbReference type="Proteomes" id="UP000219020"/>
    </source>
</evidence>
<sequence>MDSLILRKRFIIETIFNQLRNIFQIEHSQYRSYINCMVNLLAGRYTRIFHIMANPTKLR</sequence>
<protein>
    <recommendedName>
        <fullName evidence="1">Transposase DDE domain-containing protein</fullName>
    </recommendedName>
</protein>
<dbReference type="EMBL" id="NBYY01000011">
    <property type="protein sequence ID" value="PCS23209.1"/>
    <property type="molecule type" value="Genomic_DNA"/>
</dbReference>
<organism evidence="2 3">
    <name type="scientific">Candidatus Enterovibrio escicola</name>
    <dbReference type="NCBI Taxonomy" id="1927127"/>
    <lineage>
        <taxon>Bacteria</taxon>
        <taxon>Pseudomonadati</taxon>
        <taxon>Pseudomonadota</taxon>
        <taxon>Gammaproteobacteria</taxon>
        <taxon>Vibrionales</taxon>
        <taxon>Vibrionaceae</taxon>
        <taxon>Enterovibrio</taxon>
    </lineage>
</organism>
<gene>
    <name evidence="2" type="ORF">BTN49_1205</name>
</gene>
<feature type="domain" description="Transposase DDE" evidence="1">
    <location>
        <begin position="2"/>
        <end position="32"/>
    </location>
</feature>
<keyword evidence="3" id="KW-1185">Reference proteome</keyword>
<evidence type="ECO:0000259" key="1">
    <source>
        <dbReference type="Pfam" id="PF13612"/>
    </source>
</evidence>
<comment type="caution">
    <text evidence="2">The sequence shown here is derived from an EMBL/GenBank/DDBJ whole genome shotgun (WGS) entry which is preliminary data.</text>
</comment>
<reference evidence="3" key="1">
    <citation type="submission" date="2017-04" db="EMBL/GenBank/DDBJ databases">
        <title>Genome evolution of the luminous symbionts of deep sea anglerfish.</title>
        <authorList>
            <person name="Hendry T.A."/>
        </authorList>
    </citation>
    <scope>NUCLEOTIDE SEQUENCE [LARGE SCALE GENOMIC DNA]</scope>
</reference>
<dbReference type="InterPro" id="IPR025668">
    <property type="entry name" value="Tnp_DDE_dom"/>
</dbReference>
<name>A0A2A5T4V5_9GAMM</name>
<dbReference type="Pfam" id="PF13612">
    <property type="entry name" value="DDE_Tnp_1_3"/>
    <property type="match status" value="1"/>
</dbReference>
<accession>A0A2A5T4V5</accession>
<dbReference type="Proteomes" id="UP000219020">
    <property type="component" value="Unassembled WGS sequence"/>
</dbReference>
<proteinExistence type="predicted"/>
<dbReference type="AlphaFoldDB" id="A0A2A5T4V5"/>